<dbReference type="RefSeq" id="WP_395118243.1">
    <property type="nucleotide sequence ID" value="NZ_JBIMSO010000130.1"/>
</dbReference>
<dbReference type="InterPro" id="IPR000644">
    <property type="entry name" value="CBS_dom"/>
</dbReference>
<accession>A0ABW7JXE6</accession>
<reference evidence="3 4" key="1">
    <citation type="submission" date="2024-10" db="EMBL/GenBank/DDBJ databases">
        <authorList>
            <person name="Riesco R."/>
        </authorList>
    </citation>
    <scope>NUCLEOTIDE SEQUENCE [LARGE SCALE GENOMIC DNA]</scope>
    <source>
        <strain evidence="3 4">NCIMB 15449</strain>
    </source>
</reference>
<dbReference type="InterPro" id="IPR046342">
    <property type="entry name" value="CBS_dom_sf"/>
</dbReference>
<organism evidence="3 4">
    <name type="scientific">Antrihabitans spumae</name>
    <dbReference type="NCBI Taxonomy" id="3373370"/>
    <lineage>
        <taxon>Bacteria</taxon>
        <taxon>Bacillati</taxon>
        <taxon>Actinomycetota</taxon>
        <taxon>Actinomycetes</taxon>
        <taxon>Mycobacteriales</taxon>
        <taxon>Nocardiaceae</taxon>
        <taxon>Antrihabitans</taxon>
    </lineage>
</organism>
<dbReference type="Pfam" id="PF00571">
    <property type="entry name" value="CBS"/>
    <property type="match status" value="1"/>
</dbReference>
<dbReference type="Proteomes" id="UP001609175">
    <property type="component" value="Unassembled WGS sequence"/>
</dbReference>
<comment type="caution">
    <text evidence="3">The sequence shown here is derived from an EMBL/GenBank/DDBJ whole genome shotgun (WGS) entry which is preliminary data.</text>
</comment>
<dbReference type="SUPFAM" id="SSF54631">
    <property type="entry name" value="CBS-domain pair"/>
    <property type="match status" value="1"/>
</dbReference>
<evidence type="ECO:0000313" key="4">
    <source>
        <dbReference type="Proteomes" id="UP001609175"/>
    </source>
</evidence>
<dbReference type="PROSITE" id="PS51371">
    <property type="entry name" value="CBS"/>
    <property type="match status" value="1"/>
</dbReference>
<gene>
    <name evidence="3" type="ORF">ACHIPZ_25940</name>
</gene>
<name>A0ABW7JXE6_9NOCA</name>
<dbReference type="Gene3D" id="3.10.580.10">
    <property type="entry name" value="CBS-domain"/>
    <property type="match status" value="1"/>
</dbReference>
<evidence type="ECO:0000256" key="1">
    <source>
        <dbReference type="PROSITE-ProRule" id="PRU00703"/>
    </source>
</evidence>
<evidence type="ECO:0000259" key="2">
    <source>
        <dbReference type="PROSITE" id="PS51371"/>
    </source>
</evidence>
<dbReference type="EMBL" id="JBIMSO010000130">
    <property type="protein sequence ID" value="MFH5211615.1"/>
    <property type="molecule type" value="Genomic_DNA"/>
</dbReference>
<proteinExistence type="predicted"/>
<keyword evidence="1" id="KW-0129">CBS domain</keyword>
<sequence length="81" mass="8363">MLVRDLMIRSVVSVRPETSLREDISILIDICFAALPVVDGDGLVVGVLSDSTALVAALARTVPGVRHVDVLPTAVAPAAGT</sequence>
<feature type="domain" description="CBS" evidence="2">
    <location>
        <begin position="7"/>
        <end position="64"/>
    </location>
</feature>
<evidence type="ECO:0000313" key="3">
    <source>
        <dbReference type="EMBL" id="MFH5211615.1"/>
    </source>
</evidence>
<protein>
    <submittedName>
        <fullName evidence="3">CBS domain-containing protein</fullName>
    </submittedName>
</protein>